<sequence>MVADLDDPGPVAVAGRPHSLKNLADLLVREAAQTEMSGDGPAHVVGILEMIVVAEGLAVFARKGAARTLFLAAERPATCPERSISATRSRSGAEIGSGFR</sequence>
<dbReference type="Proteomes" id="UP000474957">
    <property type="component" value="Unassembled WGS sequence"/>
</dbReference>
<gene>
    <name evidence="2" type="ORF">GE300_14480</name>
</gene>
<organism evidence="2 3">
    <name type="scientific">Halovulum marinum</name>
    <dbReference type="NCBI Taxonomy" id="2662447"/>
    <lineage>
        <taxon>Bacteria</taxon>
        <taxon>Pseudomonadati</taxon>
        <taxon>Pseudomonadota</taxon>
        <taxon>Alphaproteobacteria</taxon>
        <taxon>Rhodobacterales</taxon>
        <taxon>Paracoccaceae</taxon>
        <taxon>Halovulum</taxon>
    </lineage>
</organism>
<reference evidence="2 3" key="1">
    <citation type="submission" date="2019-10" db="EMBL/GenBank/DDBJ databases">
        <title>Cognatihalovulum marinum gen. nov. sp. nov., a new member of the family Rhodobacteraceae isolated from deep seawater of the Northwest Indian Ocean.</title>
        <authorList>
            <person name="Ruan C."/>
            <person name="Wang J."/>
            <person name="Zheng X."/>
            <person name="Song L."/>
            <person name="Zhu Y."/>
            <person name="Huang Y."/>
            <person name="Lu Z."/>
            <person name="Du W."/>
            <person name="Huang L."/>
            <person name="Dai X."/>
        </authorList>
    </citation>
    <scope>NUCLEOTIDE SEQUENCE [LARGE SCALE GENOMIC DNA]</scope>
    <source>
        <strain evidence="2 3">2CG4</strain>
    </source>
</reference>
<dbReference type="RefSeq" id="WP_154447308.1">
    <property type="nucleotide sequence ID" value="NZ_WIND01000012.1"/>
</dbReference>
<accession>A0A6L5Z2Q7</accession>
<keyword evidence="3" id="KW-1185">Reference proteome</keyword>
<proteinExistence type="predicted"/>
<evidence type="ECO:0000256" key="1">
    <source>
        <dbReference type="SAM" id="MobiDB-lite"/>
    </source>
</evidence>
<evidence type="ECO:0000313" key="2">
    <source>
        <dbReference type="EMBL" id="MSU90807.1"/>
    </source>
</evidence>
<feature type="region of interest" description="Disordered" evidence="1">
    <location>
        <begin position="81"/>
        <end position="100"/>
    </location>
</feature>
<evidence type="ECO:0000313" key="3">
    <source>
        <dbReference type="Proteomes" id="UP000474957"/>
    </source>
</evidence>
<name>A0A6L5Z2Q7_9RHOB</name>
<dbReference type="AlphaFoldDB" id="A0A6L5Z2Q7"/>
<comment type="caution">
    <text evidence="2">The sequence shown here is derived from an EMBL/GenBank/DDBJ whole genome shotgun (WGS) entry which is preliminary data.</text>
</comment>
<protein>
    <submittedName>
        <fullName evidence="2">Uncharacterized protein</fullName>
    </submittedName>
</protein>
<dbReference type="EMBL" id="WIND01000012">
    <property type="protein sequence ID" value="MSU90807.1"/>
    <property type="molecule type" value="Genomic_DNA"/>
</dbReference>